<gene>
    <name evidence="3" type="ORF">M413DRAFT_234813</name>
</gene>
<feature type="compositionally biased region" description="Basic residues" evidence="1">
    <location>
        <begin position="609"/>
        <end position="628"/>
    </location>
</feature>
<evidence type="ECO:0000313" key="3">
    <source>
        <dbReference type="EMBL" id="KIM39030.1"/>
    </source>
</evidence>
<feature type="region of interest" description="Disordered" evidence="1">
    <location>
        <begin position="262"/>
        <end position="418"/>
    </location>
</feature>
<keyword evidence="2" id="KW-0472">Membrane</keyword>
<keyword evidence="2" id="KW-1133">Transmembrane helix</keyword>
<sequence>MTAAMTMIAAMYVGGGGGAGGGADVKDEDAVVRNPTYRDTFSTSTKPPTPSASPTPTPIPTTTSAKRNQRRRRQQKQQKLLRGSPHHSDNTGSSSCCSPSAYSCCSSASQQSSFIGSSASFLELERDAKGLGTRRKVNAKGSRDRGELMMMHPKARLPLREDCSSSSVVGLDDSGYGGDVYRHARGNVNAHININANANANDVTSTSHLSSTYTATTTTTCSDTSSYVPYLPIIIQHERLQKRLRVPVSIEDAVEVVVREGGGGSVYGASSVGTRSVGARRSSVGASRSSVGAKSVGAKSSGGTTKSRRSASGASASEGAKGGGSCAREKEKEKGRGGERGRQRPRTPRDQNQKGNLSPSSSVVPASAPQSTSSPVCASNSHSHPGVPPSPTSPTSPTSSSSTDTSASTRSPITPKTPGFFAALAAGAINTSDARAKDAGGVELDDHEEEVEEEDGDGLFHRQHHNHHRRPKPNDDPPNDDGQHSDDPDAAAAFVSRPAKRGYEHEQKRKSILVHKDVNVNVLPPTPTSVNGFGSGGFFLSVIFFSISFTHFFLFCFGSCVFLFLLFIHSFISLRCVFSEILLTPIHNPQMETRIAANNHLRHLLRPLQHTHHNPNHNPNHNHHHKYKHDPNLPH</sequence>
<feature type="region of interest" description="Disordered" evidence="1">
    <location>
        <begin position="609"/>
        <end position="635"/>
    </location>
</feature>
<feature type="compositionally biased region" description="Acidic residues" evidence="1">
    <location>
        <begin position="443"/>
        <end position="457"/>
    </location>
</feature>
<keyword evidence="2" id="KW-0812">Transmembrane</keyword>
<dbReference type="Proteomes" id="UP000053424">
    <property type="component" value="Unassembled WGS sequence"/>
</dbReference>
<feature type="compositionally biased region" description="Basic residues" evidence="1">
    <location>
        <begin position="67"/>
        <end position="76"/>
    </location>
</feature>
<feature type="compositionally biased region" description="Low complexity" evidence="1">
    <location>
        <begin position="267"/>
        <end position="319"/>
    </location>
</feature>
<name>A0A0C3BQV0_HEBCY</name>
<feature type="transmembrane region" description="Helical" evidence="2">
    <location>
        <begin position="538"/>
        <end position="568"/>
    </location>
</feature>
<dbReference type="AlphaFoldDB" id="A0A0C3BQV0"/>
<evidence type="ECO:0000256" key="2">
    <source>
        <dbReference type="SAM" id="Phobius"/>
    </source>
</evidence>
<feature type="region of interest" description="Disordered" evidence="1">
    <location>
        <begin position="435"/>
        <end position="489"/>
    </location>
</feature>
<feature type="compositionally biased region" description="Pro residues" evidence="1">
    <location>
        <begin position="47"/>
        <end position="59"/>
    </location>
</feature>
<evidence type="ECO:0000256" key="1">
    <source>
        <dbReference type="SAM" id="MobiDB-lite"/>
    </source>
</evidence>
<keyword evidence="4" id="KW-1185">Reference proteome</keyword>
<feature type="compositionally biased region" description="Basic and acidic residues" evidence="1">
    <location>
        <begin position="327"/>
        <end position="352"/>
    </location>
</feature>
<organism evidence="3 4">
    <name type="scientific">Hebeloma cylindrosporum</name>
    <dbReference type="NCBI Taxonomy" id="76867"/>
    <lineage>
        <taxon>Eukaryota</taxon>
        <taxon>Fungi</taxon>
        <taxon>Dikarya</taxon>
        <taxon>Basidiomycota</taxon>
        <taxon>Agaricomycotina</taxon>
        <taxon>Agaricomycetes</taxon>
        <taxon>Agaricomycetidae</taxon>
        <taxon>Agaricales</taxon>
        <taxon>Agaricineae</taxon>
        <taxon>Hymenogastraceae</taxon>
        <taxon>Hebeloma</taxon>
    </lineage>
</organism>
<protein>
    <submittedName>
        <fullName evidence="3">Uncharacterized protein</fullName>
    </submittedName>
</protein>
<reference evidence="3 4" key="1">
    <citation type="submission" date="2014-04" db="EMBL/GenBank/DDBJ databases">
        <authorList>
            <consortium name="DOE Joint Genome Institute"/>
            <person name="Kuo A."/>
            <person name="Gay G."/>
            <person name="Dore J."/>
            <person name="Kohler A."/>
            <person name="Nagy L.G."/>
            <person name="Floudas D."/>
            <person name="Copeland A."/>
            <person name="Barry K.W."/>
            <person name="Cichocki N."/>
            <person name="Veneault-Fourrey C."/>
            <person name="LaButti K."/>
            <person name="Lindquist E.A."/>
            <person name="Lipzen A."/>
            <person name="Lundell T."/>
            <person name="Morin E."/>
            <person name="Murat C."/>
            <person name="Sun H."/>
            <person name="Tunlid A."/>
            <person name="Henrissat B."/>
            <person name="Grigoriev I.V."/>
            <person name="Hibbett D.S."/>
            <person name="Martin F."/>
            <person name="Nordberg H.P."/>
            <person name="Cantor M.N."/>
            <person name="Hua S.X."/>
        </authorList>
    </citation>
    <scope>NUCLEOTIDE SEQUENCE [LARGE SCALE GENOMIC DNA]</scope>
    <source>
        <strain evidence="4">h7</strain>
    </source>
</reference>
<reference evidence="4" key="2">
    <citation type="submission" date="2015-01" db="EMBL/GenBank/DDBJ databases">
        <title>Evolutionary Origins and Diversification of the Mycorrhizal Mutualists.</title>
        <authorList>
            <consortium name="DOE Joint Genome Institute"/>
            <consortium name="Mycorrhizal Genomics Consortium"/>
            <person name="Kohler A."/>
            <person name="Kuo A."/>
            <person name="Nagy L.G."/>
            <person name="Floudas D."/>
            <person name="Copeland A."/>
            <person name="Barry K.W."/>
            <person name="Cichocki N."/>
            <person name="Veneault-Fourrey C."/>
            <person name="LaButti K."/>
            <person name="Lindquist E.A."/>
            <person name="Lipzen A."/>
            <person name="Lundell T."/>
            <person name="Morin E."/>
            <person name="Murat C."/>
            <person name="Riley R."/>
            <person name="Ohm R."/>
            <person name="Sun H."/>
            <person name="Tunlid A."/>
            <person name="Henrissat B."/>
            <person name="Grigoriev I.V."/>
            <person name="Hibbett D.S."/>
            <person name="Martin F."/>
        </authorList>
    </citation>
    <scope>NUCLEOTIDE SEQUENCE [LARGE SCALE GENOMIC DNA]</scope>
    <source>
        <strain evidence="4">h7</strain>
    </source>
</reference>
<feature type="region of interest" description="Disordered" evidence="1">
    <location>
        <begin position="15"/>
        <end position="95"/>
    </location>
</feature>
<evidence type="ECO:0000313" key="4">
    <source>
        <dbReference type="Proteomes" id="UP000053424"/>
    </source>
</evidence>
<dbReference type="HOGENOM" id="CLU_430857_0_0_1"/>
<feature type="compositionally biased region" description="Low complexity" evidence="1">
    <location>
        <begin position="395"/>
        <end position="412"/>
    </location>
</feature>
<feature type="compositionally biased region" description="Low complexity" evidence="1">
    <location>
        <begin position="358"/>
        <end position="385"/>
    </location>
</feature>
<dbReference type="EMBL" id="KN831787">
    <property type="protein sequence ID" value="KIM39030.1"/>
    <property type="molecule type" value="Genomic_DNA"/>
</dbReference>
<feature type="compositionally biased region" description="Basic residues" evidence="1">
    <location>
        <begin position="461"/>
        <end position="471"/>
    </location>
</feature>
<accession>A0A0C3BQV0</accession>
<proteinExistence type="predicted"/>
<dbReference type="OrthoDB" id="3071747at2759"/>